<keyword evidence="11 17" id="KW-0030">Aminoacyl-tRNA synthetase</keyword>
<evidence type="ECO:0000256" key="15">
    <source>
        <dbReference type="SAM" id="Phobius"/>
    </source>
</evidence>
<sequence length="657" mass="74311">MSSQVKLNNEKIDRALLDSILLKRFFYVASFALYGGVAGLYDYGPLGCSLQANILELWRKHFVLEEDMMELDCAITTPHKVLETSGHVAKFADWMVKDTKTGDLFRADHVVEGFLEAKLEGDRLYRLQQGEAVEGAAPPAGDKKPRKKKNTVVHEPLTEEVKAEIEFILAQIDNYDGAGLGELIKKYNITSPEANNPLSEPVAFNLMFDTSIGPSGNLKGYLRPETAQGQFLNFKKLLEYSNEKLPFASAQIGRSFRNEISPRSGLLRVREFTMAEIEHFVDPDNKNHSRFDEVKDYKLRLLSAEQQLKGITEVTTIPIGEAVSSKLVDNETLGYFLVRIHKFLTKIGINPDRLRFRQHLNNEMAHYACDCWDAEIHTSYGWIECVGCADRSAYDLTVHAKATGQSLVVREALKEPLVYDQTKVEINEKAFGPALKKGAKPVRDYLLSLSESELEDLQKQFTDKLTVTGTDNQQYDITTDMVSIKRVTVKTNIREYVPSVIEPSFGIGRIFYSLIEHSFWSREGDEQRSVLSFPIGMAPIKCTLLPLSNNEVFNPFIKTIGRQLRDHGISTKTDDSSASIGRRYARNDEVGTPLAITIDFQTVQDNTVTLRERDSTKQIRQPVDVVVKIIKELVEESTTWEQVISQYPLFTQQEVSE</sequence>
<dbReference type="GO" id="GO:0016740">
    <property type="term" value="F:transferase activity"/>
    <property type="evidence" value="ECO:0007669"/>
    <property type="project" value="UniProtKB-KW"/>
</dbReference>
<dbReference type="EC" id="6.1.1.14" evidence="4"/>
<evidence type="ECO:0000313" key="17">
    <source>
        <dbReference type="EMBL" id="KXN72622.1"/>
    </source>
</evidence>
<comment type="catalytic activity">
    <reaction evidence="13">
        <text>2 ATP + H(+) = P(1),P(4)-bis(5'-adenosyl) tetraphosphate + diphosphate</text>
        <dbReference type="Rhea" id="RHEA:34935"/>
        <dbReference type="ChEBI" id="CHEBI:15378"/>
        <dbReference type="ChEBI" id="CHEBI:30616"/>
        <dbReference type="ChEBI" id="CHEBI:33019"/>
        <dbReference type="ChEBI" id="CHEBI:58141"/>
    </reaction>
</comment>
<dbReference type="GO" id="GO:0005524">
    <property type="term" value="F:ATP binding"/>
    <property type="evidence" value="ECO:0007669"/>
    <property type="project" value="UniProtKB-KW"/>
</dbReference>
<evidence type="ECO:0000256" key="8">
    <source>
        <dbReference type="ARBA" id="ARBA00022741"/>
    </source>
</evidence>
<dbReference type="InterPro" id="IPR027031">
    <property type="entry name" value="Gly-tRNA_synthase/POLG2"/>
</dbReference>
<evidence type="ECO:0000259" key="16">
    <source>
        <dbReference type="PROSITE" id="PS50862"/>
    </source>
</evidence>
<dbReference type="InterPro" id="IPR045864">
    <property type="entry name" value="aa-tRNA-synth_II/BPL/LPL"/>
</dbReference>
<keyword evidence="6" id="KW-0436">Ligase</keyword>
<dbReference type="PRINTS" id="PR01043">
    <property type="entry name" value="TRNASYNTHGLY"/>
</dbReference>
<evidence type="ECO:0000256" key="11">
    <source>
        <dbReference type="ARBA" id="ARBA00023146"/>
    </source>
</evidence>
<dbReference type="Gene3D" id="3.40.50.800">
    <property type="entry name" value="Anticodon-binding domain"/>
    <property type="match status" value="1"/>
</dbReference>
<dbReference type="FunFam" id="3.30.720.200:FF:000001">
    <property type="entry name" value="Glycine--tRNA ligase 2"/>
    <property type="match status" value="1"/>
</dbReference>
<name>A0A137PCC5_CONC2</name>
<keyword evidence="15" id="KW-0812">Transmembrane</keyword>
<evidence type="ECO:0000256" key="1">
    <source>
        <dbReference type="ARBA" id="ARBA00004496"/>
    </source>
</evidence>
<dbReference type="OrthoDB" id="57698at2759"/>
<dbReference type="OMA" id="MEMQYFV"/>
<dbReference type="InterPro" id="IPR036621">
    <property type="entry name" value="Anticodon-bd_dom_sf"/>
</dbReference>
<keyword evidence="5" id="KW-0963">Cytoplasm</keyword>
<evidence type="ECO:0000256" key="5">
    <source>
        <dbReference type="ARBA" id="ARBA00022490"/>
    </source>
</evidence>
<evidence type="ECO:0000256" key="2">
    <source>
        <dbReference type="ARBA" id="ARBA00008226"/>
    </source>
</evidence>
<comment type="similarity">
    <text evidence="2">Belongs to the class-II aminoacyl-tRNA synthetase family.</text>
</comment>
<keyword evidence="15" id="KW-1133">Transmembrane helix</keyword>
<dbReference type="PANTHER" id="PTHR10745">
    <property type="entry name" value="GLYCYL-TRNA SYNTHETASE/DNA POLYMERASE SUBUNIT GAMMA-2"/>
    <property type="match status" value="1"/>
</dbReference>
<dbReference type="GO" id="GO:0070150">
    <property type="term" value="P:mitochondrial glycyl-tRNA aminoacylation"/>
    <property type="evidence" value="ECO:0007669"/>
    <property type="project" value="TreeGrafter"/>
</dbReference>
<dbReference type="NCBIfam" id="TIGR00389">
    <property type="entry name" value="glyS_dimeric"/>
    <property type="match status" value="1"/>
</dbReference>
<evidence type="ECO:0000256" key="10">
    <source>
        <dbReference type="ARBA" id="ARBA00022917"/>
    </source>
</evidence>
<dbReference type="GO" id="GO:0005739">
    <property type="term" value="C:mitochondrion"/>
    <property type="evidence" value="ECO:0007669"/>
    <property type="project" value="TreeGrafter"/>
</dbReference>
<dbReference type="Gene3D" id="3.30.40.230">
    <property type="match status" value="1"/>
</dbReference>
<keyword evidence="15" id="KW-0472">Membrane</keyword>
<feature type="transmembrane region" description="Helical" evidence="15">
    <location>
        <begin position="21"/>
        <end position="41"/>
    </location>
</feature>
<dbReference type="NCBIfam" id="NF003211">
    <property type="entry name" value="PRK04173.1"/>
    <property type="match status" value="1"/>
</dbReference>
<keyword evidence="9" id="KW-0067">ATP-binding</keyword>
<feature type="region of interest" description="Disordered" evidence="14">
    <location>
        <begin position="131"/>
        <end position="151"/>
    </location>
</feature>
<evidence type="ECO:0000256" key="7">
    <source>
        <dbReference type="ARBA" id="ARBA00022679"/>
    </source>
</evidence>
<keyword evidence="10" id="KW-0648">Protein biosynthesis</keyword>
<evidence type="ECO:0000256" key="6">
    <source>
        <dbReference type="ARBA" id="ARBA00022598"/>
    </source>
</evidence>
<dbReference type="FunFam" id="3.30.930.10:FF:000158">
    <property type="entry name" value="Glycyl-tRNA synthetase"/>
    <property type="match status" value="1"/>
</dbReference>
<dbReference type="PROSITE" id="PS50862">
    <property type="entry name" value="AA_TRNA_LIGASE_II"/>
    <property type="match status" value="1"/>
</dbReference>
<feature type="domain" description="Aminoacyl-transfer RNA synthetases class-II family profile" evidence="16">
    <location>
        <begin position="193"/>
        <end position="546"/>
    </location>
</feature>
<organism evidence="17 18">
    <name type="scientific">Conidiobolus coronatus (strain ATCC 28846 / CBS 209.66 / NRRL 28638)</name>
    <name type="common">Delacroixia coronata</name>
    <dbReference type="NCBI Taxonomy" id="796925"/>
    <lineage>
        <taxon>Eukaryota</taxon>
        <taxon>Fungi</taxon>
        <taxon>Fungi incertae sedis</taxon>
        <taxon>Zoopagomycota</taxon>
        <taxon>Entomophthoromycotina</taxon>
        <taxon>Entomophthoromycetes</taxon>
        <taxon>Entomophthorales</taxon>
        <taxon>Ancylistaceae</taxon>
        <taxon>Conidiobolus</taxon>
    </lineage>
</organism>
<dbReference type="PANTHER" id="PTHR10745:SF0">
    <property type="entry name" value="GLYCINE--TRNA LIGASE"/>
    <property type="match status" value="1"/>
</dbReference>
<evidence type="ECO:0000256" key="3">
    <source>
        <dbReference type="ARBA" id="ARBA00011738"/>
    </source>
</evidence>
<dbReference type="Proteomes" id="UP000070444">
    <property type="component" value="Unassembled WGS sequence"/>
</dbReference>
<dbReference type="EMBL" id="KQ964450">
    <property type="protein sequence ID" value="KXN72622.1"/>
    <property type="molecule type" value="Genomic_DNA"/>
</dbReference>
<protein>
    <recommendedName>
        <fullName evidence="4">glycine--tRNA ligase</fullName>
        <ecNumber evidence="4">6.1.1.14</ecNumber>
    </recommendedName>
    <alternativeName>
        <fullName evidence="12">Diadenosine tetraphosphate synthetase</fullName>
    </alternativeName>
</protein>
<dbReference type="SUPFAM" id="SSF55681">
    <property type="entry name" value="Class II aaRS and biotin synthetases"/>
    <property type="match status" value="1"/>
</dbReference>
<comment type="subunit">
    <text evidence="3">Homodimer.</text>
</comment>
<dbReference type="CDD" id="cd00774">
    <property type="entry name" value="GlyRS-like_core"/>
    <property type="match status" value="1"/>
</dbReference>
<dbReference type="InterPro" id="IPR002314">
    <property type="entry name" value="aa-tRNA-synt_IIb"/>
</dbReference>
<dbReference type="FunFam" id="3.30.930.10:FF:000010">
    <property type="entry name" value="Glycyl-tRNA synthetase 1"/>
    <property type="match status" value="1"/>
</dbReference>
<evidence type="ECO:0000256" key="12">
    <source>
        <dbReference type="ARBA" id="ARBA00030057"/>
    </source>
</evidence>
<accession>A0A137PCC5</accession>
<dbReference type="InterPro" id="IPR033731">
    <property type="entry name" value="GlyRS-like_core"/>
</dbReference>
<evidence type="ECO:0000256" key="14">
    <source>
        <dbReference type="SAM" id="MobiDB-lite"/>
    </source>
</evidence>
<dbReference type="Pfam" id="PF03129">
    <property type="entry name" value="HGTP_anticodon"/>
    <property type="match status" value="1"/>
</dbReference>
<feature type="compositionally biased region" description="Low complexity" evidence="14">
    <location>
        <begin position="131"/>
        <end position="140"/>
    </location>
</feature>
<dbReference type="AlphaFoldDB" id="A0A137PCC5"/>
<dbReference type="Pfam" id="PF00587">
    <property type="entry name" value="tRNA-synt_2b"/>
    <property type="match status" value="1"/>
</dbReference>
<evidence type="ECO:0000256" key="13">
    <source>
        <dbReference type="ARBA" id="ARBA00051967"/>
    </source>
</evidence>
<dbReference type="FunFam" id="3.40.50.800:FF:000004">
    <property type="entry name" value="Glycine--tRNA ligase 2"/>
    <property type="match status" value="1"/>
</dbReference>
<keyword evidence="18" id="KW-1185">Reference proteome</keyword>
<evidence type="ECO:0000256" key="4">
    <source>
        <dbReference type="ARBA" id="ARBA00012829"/>
    </source>
</evidence>
<evidence type="ECO:0000313" key="18">
    <source>
        <dbReference type="Proteomes" id="UP000070444"/>
    </source>
</evidence>
<dbReference type="SUPFAM" id="SSF52954">
    <property type="entry name" value="Class II aaRS ABD-related"/>
    <property type="match status" value="1"/>
</dbReference>
<reference evidence="17 18" key="1">
    <citation type="journal article" date="2015" name="Genome Biol. Evol.">
        <title>Phylogenomic analyses indicate that early fungi evolved digesting cell walls of algal ancestors of land plants.</title>
        <authorList>
            <person name="Chang Y."/>
            <person name="Wang S."/>
            <person name="Sekimoto S."/>
            <person name="Aerts A.L."/>
            <person name="Choi C."/>
            <person name="Clum A."/>
            <person name="LaButti K.M."/>
            <person name="Lindquist E.A."/>
            <person name="Yee Ngan C."/>
            <person name="Ohm R.A."/>
            <person name="Salamov A.A."/>
            <person name="Grigoriev I.V."/>
            <person name="Spatafora J.W."/>
            <person name="Berbee M.L."/>
        </authorList>
    </citation>
    <scope>NUCLEOTIDE SEQUENCE [LARGE SCALE GENOMIC DNA]</scope>
    <source>
        <strain evidence="17 18">NRRL 28638</strain>
    </source>
</reference>
<dbReference type="InterPro" id="IPR004154">
    <property type="entry name" value="Anticodon-bd"/>
</dbReference>
<proteinExistence type="inferred from homology"/>
<dbReference type="GO" id="GO:0004820">
    <property type="term" value="F:glycine-tRNA ligase activity"/>
    <property type="evidence" value="ECO:0007669"/>
    <property type="project" value="UniProtKB-EC"/>
</dbReference>
<keyword evidence="8" id="KW-0547">Nucleotide-binding</keyword>
<dbReference type="Gene3D" id="3.30.930.10">
    <property type="entry name" value="Bira Bifunctional Protein, Domain 2"/>
    <property type="match status" value="1"/>
</dbReference>
<dbReference type="CDD" id="cd00858">
    <property type="entry name" value="GlyRS_anticodon"/>
    <property type="match status" value="1"/>
</dbReference>
<gene>
    <name evidence="17" type="ORF">CONCODRAFT_77703</name>
</gene>
<dbReference type="Gene3D" id="3.30.720.200">
    <property type="match status" value="1"/>
</dbReference>
<evidence type="ECO:0000256" key="9">
    <source>
        <dbReference type="ARBA" id="ARBA00022840"/>
    </source>
</evidence>
<comment type="subcellular location">
    <subcellularLocation>
        <location evidence="1">Cytoplasm</location>
    </subcellularLocation>
</comment>
<dbReference type="InterPro" id="IPR002315">
    <property type="entry name" value="tRNA-synt_gly"/>
</dbReference>
<dbReference type="STRING" id="796925.A0A137PCC5"/>
<dbReference type="InterPro" id="IPR006195">
    <property type="entry name" value="aa-tRNA-synth_II"/>
</dbReference>
<keyword evidence="7" id="KW-0808">Transferase</keyword>